<accession>A0A3M0C2N6</accession>
<reference evidence="13 14" key="1">
    <citation type="submission" date="2018-10" db="EMBL/GenBank/DDBJ databases">
        <title>Genomic Encyclopedia of Archaeal and Bacterial Type Strains, Phase II (KMG-II): from individual species to whole genera.</title>
        <authorList>
            <person name="Goeker M."/>
        </authorList>
    </citation>
    <scope>NUCLEOTIDE SEQUENCE [LARGE SCALE GENOMIC DNA]</scope>
    <source>
        <strain evidence="13 14">DSM 25217</strain>
    </source>
</reference>
<keyword evidence="11" id="KW-0862">Zinc</keyword>
<proteinExistence type="inferred from homology"/>
<evidence type="ECO:0000256" key="8">
    <source>
        <dbReference type="ARBA" id="ARBA00022605"/>
    </source>
</evidence>
<name>A0A3M0C2N6_9PROT</name>
<evidence type="ECO:0000256" key="6">
    <source>
        <dbReference type="ARBA" id="ARBA00008299"/>
    </source>
</evidence>
<comment type="similarity">
    <text evidence="11">Belongs to the PRA-CH family.</text>
</comment>
<comment type="subcellular location">
    <subcellularLocation>
        <location evidence="11">Cytoplasm</location>
    </subcellularLocation>
</comment>
<evidence type="ECO:0000256" key="3">
    <source>
        <dbReference type="ARBA" id="ARBA00005169"/>
    </source>
</evidence>
<protein>
    <recommendedName>
        <fullName evidence="11">Phosphoribosyl-AMP cyclohydrolase</fullName>
        <shortName evidence="11">PRA-CH</shortName>
        <ecNumber evidence="11">3.5.4.19</ecNumber>
    </recommendedName>
</protein>
<dbReference type="EC" id="3.5.4.19" evidence="11"/>
<dbReference type="GO" id="GO:0000105">
    <property type="term" value="P:L-histidine biosynthetic process"/>
    <property type="evidence" value="ECO:0007669"/>
    <property type="project" value="UniProtKB-UniRule"/>
</dbReference>
<keyword evidence="14" id="KW-1185">Reference proteome</keyword>
<dbReference type="GO" id="GO:0008270">
    <property type="term" value="F:zinc ion binding"/>
    <property type="evidence" value="ECO:0007669"/>
    <property type="project" value="UniProtKB-UniRule"/>
</dbReference>
<keyword evidence="8 11" id="KW-0028">Amino-acid biosynthesis</keyword>
<dbReference type="PANTHER" id="PTHR42945:SF1">
    <property type="entry name" value="HISTIDINE BIOSYNTHESIS BIFUNCTIONAL PROTEIN HIS7"/>
    <property type="match status" value="1"/>
</dbReference>
<evidence type="ECO:0000256" key="7">
    <source>
        <dbReference type="ARBA" id="ARBA00022490"/>
    </source>
</evidence>
<dbReference type="NCBIfam" id="NF000768">
    <property type="entry name" value="PRK00051.1"/>
    <property type="match status" value="1"/>
</dbReference>
<comment type="catalytic activity">
    <reaction evidence="2">
        <text>1-(5-phospho-beta-D-ribosyl)-ATP + H2O = 1-(5-phospho-beta-D-ribosyl)-5'-AMP + diphosphate + H(+)</text>
        <dbReference type="Rhea" id="RHEA:22828"/>
        <dbReference type="ChEBI" id="CHEBI:15377"/>
        <dbReference type="ChEBI" id="CHEBI:15378"/>
        <dbReference type="ChEBI" id="CHEBI:33019"/>
        <dbReference type="ChEBI" id="CHEBI:59457"/>
        <dbReference type="ChEBI" id="CHEBI:73183"/>
        <dbReference type="EC" id="3.6.1.31"/>
    </reaction>
</comment>
<gene>
    <name evidence="11" type="primary">hisI</name>
    <name evidence="13" type="ORF">BXY39_2980</name>
</gene>
<dbReference type="PANTHER" id="PTHR42945">
    <property type="entry name" value="HISTIDINE BIOSYNTHESIS BIFUNCTIONAL PROTEIN"/>
    <property type="match status" value="1"/>
</dbReference>
<comment type="catalytic activity">
    <reaction evidence="1 11">
        <text>1-(5-phospho-beta-D-ribosyl)-5'-AMP + H2O = 1-(5-phospho-beta-D-ribosyl)-5-[(5-phospho-beta-D-ribosylamino)methylideneamino]imidazole-4-carboxamide</text>
        <dbReference type="Rhea" id="RHEA:20049"/>
        <dbReference type="ChEBI" id="CHEBI:15377"/>
        <dbReference type="ChEBI" id="CHEBI:58435"/>
        <dbReference type="ChEBI" id="CHEBI:59457"/>
        <dbReference type="EC" id="3.5.4.19"/>
    </reaction>
</comment>
<feature type="binding site" evidence="11">
    <location>
        <position position="96"/>
    </location>
    <ligand>
        <name>Mg(2+)</name>
        <dbReference type="ChEBI" id="CHEBI:18420"/>
    </ligand>
</feature>
<dbReference type="Gene3D" id="3.10.20.810">
    <property type="entry name" value="Phosphoribosyl-AMP cyclohydrolase"/>
    <property type="match status" value="1"/>
</dbReference>
<feature type="binding site" evidence="11">
    <location>
        <position position="98"/>
    </location>
    <ligand>
        <name>Mg(2+)</name>
        <dbReference type="ChEBI" id="CHEBI:18420"/>
    </ligand>
</feature>
<feature type="binding site" evidence="11">
    <location>
        <position position="114"/>
    </location>
    <ligand>
        <name>Zn(2+)</name>
        <dbReference type="ChEBI" id="CHEBI:29105"/>
        <note>ligand shared between dimeric partners</note>
    </ligand>
</feature>
<comment type="subunit">
    <text evidence="11">Homodimer.</text>
</comment>
<comment type="cofactor">
    <cofactor evidence="11">
        <name>Mg(2+)</name>
        <dbReference type="ChEBI" id="CHEBI:18420"/>
    </cofactor>
    <text evidence="11">Binds 1 Mg(2+) ion per subunit.</text>
</comment>
<dbReference type="HAMAP" id="MF_01021">
    <property type="entry name" value="HisI"/>
    <property type="match status" value="1"/>
</dbReference>
<keyword evidence="11" id="KW-0479">Metal-binding</keyword>
<evidence type="ECO:0000256" key="5">
    <source>
        <dbReference type="ARBA" id="ARBA00007731"/>
    </source>
</evidence>
<dbReference type="Proteomes" id="UP000271227">
    <property type="component" value="Unassembled WGS sequence"/>
</dbReference>
<dbReference type="UniPathway" id="UPA00031">
    <property type="reaction ID" value="UER00008"/>
</dbReference>
<evidence type="ECO:0000256" key="10">
    <source>
        <dbReference type="ARBA" id="ARBA00023102"/>
    </source>
</evidence>
<sequence length="148" mass="16212">MNNQDVSLVMGPRDDRKAIEHDPVLALKFNDDGLVPVVTTDAATGQVLMQAWMNLEAVQKTIESGEAHYWSRSRRELWHKGATSGQIQTVTDFRVDCDQDSLWLVVEQAGGGCCHVGYESCFYRTIPTGRTVTGTVALSDAGVPRNGS</sequence>
<feature type="binding site" evidence="11">
    <location>
        <position position="121"/>
    </location>
    <ligand>
        <name>Zn(2+)</name>
        <dbReference type="ChEBI" id="CHEBI:29105"/>
        <note>ligand shared between dimeric partners</note>
    </ligand>
</feature>
<evidence type="ECO:0000256" key="11">
    <source>
        <dbReference type="HAMAP-Rule" id="MF_01021"/>
    </source>
</evidence>
<keyword evidence="9 11" id="KW-0378">Hydrolase</keyword>
<evidence type="ECO:0000256" key="4">
    <source>
        <dbReference type="ARBA" id="ARBA00005204"/>
    </source>
</evidence>
<feature type="domain" description="Phosphoribosyl-AMP cyclohydrolase" evidence="12">
    <location>
        <begin position="49"/>
        <end position="123"/>
    </location>
</feature>
<dbReference type="Pfam" id="PF01502">
    <property type="entry name" value="PRA-CH"/>
    <property type="match status" value="1"/>
</dbReference>
<dbReference type="GO" id="GO:0000287">
    <property type="term" value="F:magnesium ion binding"/>
    <property type="evidence" value="ECO:0007669"/>
    <property type="project" value="UniProtKB-UniRule"/>
</dbReference>
<feature type="binding site" evidence="11">
    <location>
        <position position="97"/>
    </location>
    <ligand>
        <name>Zn(2+)</name>
        <dbReference type="ChEBI" id="CHEBI:29105"/>
        <note>ligand shared between dimeric partners</note>
    </ligand>
</feature>
<dbReference type="EMBL" id="REFR01000014">
    <property type="protein sequence ID" value="RMB02630.1"/>
    <property type="molecule type" value="Genomic_DNA"/>
</dbReference>
<dbReference type="GO" id="GO:0004635">
    <property type="term" value="F:phosphoribosyl-AMP cyclohydrolase activity"/>
    <property type="evidence" value="ECO:0007669"/>
    <property type="project" value="UniProtKB-UniRule"/>
</dbReference>
<evidence type="ECO:0000256" key="1">
    <source>
        <dbReference type="ARBA" id="ARBA00000024"/>
    </source>
</evidence>
<evidence type="ECO:0000313" key="14">
    <source>
        <dbReference type="Proteomes" id="UP000271227"/>
    </source>
</evidence>
<evidence type="ECO:0000256" key="2">
    <source>
        <dbReference type="ARBA" id="ARBA00001460"/>
    </source>
</evidence>
<comment type="cofactor">
    <cofactor evidence="11">
        <name>Zn(2+)</name>
        <dbReference type="ChEBI" id="CHEBI:29105"/>
    </cofactor>
    <text evidence="11">Binds 1 zinc ion per subunit.</text>
</comment>
<dbReference type="GO" id="GO:0005737">
    <property type="term" value="C:cytoplasm"/>
    <property type="evidence" value="ECO:0007669"/>
    <property type="project" value="UniProtKB-SubCell"/>
</dbReference>
<dbReference type="InterPro" id="IPR026660">
    <property type="entry name" value="PRA-CH"/>
</dbReference>
<comment type="similarity">
    <text evidence="5">In the C-terminal section; belongs to the PRA-PH family.</text>
</comment>
<dbReference type="SUPFAM" id="SSF141734">
    <property type="entry name" value="HisI-like"/>
    <property type="match status" value="1"/>
</dbReference>
<keyword evidence="10 11" id="KW-0368">Histidine biosynthesis</keyword>
<keyword evidence="7 11" id="KW-0963">Cytoplasm</keyword>
<dbReference type="GO" id="GO:0004636">
    <property type="term" value="F:phosphoribosyl-ATP diphosphatase activity"/>
    <property type="evidence" value="ECO:0007669"/>
    <property type="project" value="UniProtKB-EC"/>
</dbReference>
<dbReference type="InterPro" id="IPR038019">
    <property type="entry name" value="PRib_AMP_CycHydrolase_sf"/>
</dbReference>
<feature type="binding site" evidence="11">
    <location>
        <position position="100"/>
    </location>
    <ligand>
        <name>Mg(2+)</name>
        <dbReference type="ChEBI" id="CHEBI:18420"/>
    </ligand>
</feature>
<dbReference type="InParanoid" id="A0A3M0C2N6"/>
<keyword evidence="11" id="KW-0460">Magnesium</keyword>
<evidence type="ECO:0000259" key="12">
    <source>
        <dbReference type="Pfam" id="PF01502"/>
    </source>
</evidence>
<dbReference type="RefSeq" id="WP_245999259.1">
    <property type="nucleotide sequence ID" value="NZ_REFR01000014.1"/>
</dbReference>
<comment type="similarity">
    <text evidence="6">In the N-terminal section; belongs to the PRA-CH family.</text>
</comment>
<dbReference type="InterPro" id="IPR002496">
    <property type="entry name" value="PRib_AMP_CycHydrolase_dom"/>
</dbReference>
<organism evidence="13 14">
    <name type="scientific">Eilatimonas milleporae</name>
    <dbReference type="NCBI Taxonomy" id="911205"/>
    <lineage>
        <taxon>Bacteria</taxon>
        <taxon>Pseudomonadati</taxon>
        <taxon>Pseudomonadota</taxon>
        <taxon>Alphaproteobacteria</taxon>
        <taxon>Kordiimonadales</taxon>
        <taxon>Kordiimonadaceae</taxon>
        <taxon>Eilatimonas</taxon>
    </lineage>
</organism>
<comment type="pathway">
    <text evidence="3 11">Amino-acid biosynthesis; L-histidine biosynthesis; L-histidine from 5-phospho-alpha-D-ribose 1-diphosphate: step 3/9.</text>
</comment>
<comment type="function">
    <text evidence="11">Catalyzes the hydrolysis of the adenine ring of phosphoribosyl-AMP.</text>
</comment>
<comment type="pathway">
    <text evidence="4">Amino-acid biosynthesis; L-histidine biosynthesis; L-histidine from 5-phospho-alpha-D-ribose 1-diphosphate: step 2/9.</text>
</comment>
<evidence type="ECO:0000256" key="9">
    <source>
        <dbReference type="ARBA" id="ARBA00022801"/>
    </source>
</evidence>
<dbReference type="AlphaFoldDB" id="A0A3M0C2N6"/>
<evidence type="ECO:0000313" key="13">
    <source>
        <dbReference type="EMBL" id="RMB02630.1"/>
    </source>
</evidence>
<dbReference type="FunFam" id="3.10.20.810:FF:000001">
    <property type="entry name" value="Histidine biosynthesis bifunctional protein HisIE"/>
    <property type="match status" value="1"/>
</dbReference>
<comment type="caution">
    <text evidence="13">The sequence shown here is derived from an EMBL/GenBank/DDBJ whole genome shotgun (WGS) entry which is preliminary data.</text>
</comment>